<dbReference type="Pfam" id="PF05133">
    <property type="entry name" value="SPP1_portal"/>
    <property type="match status" value="1"/>
</dbReference>
<protein>
    <recommendedName>
        <fullName evidence="4">Phage portal protein</fullName>
    </recommendedName>
</protein>
<gene>
    <name evidence="2" type="ORF">CFP71_21360</name>
</gene>
<dbReference type="OrthoDB" id="1780383at2"/>
<comment type="caution">
    <text evidence="2">The sequence shown here is derived from an EMBL/GenBank/DDBJ whole genome shotgun (WGS) entry which is preliminary data.</text>
</comment>
<proteinExistence type="predicted"/>
<dbReference type="InterPro" id="IPR021145">
    <property type="entry name" value="Portal_protein_SPP1_Gp6-like"/>
</dbReference>
<reference evidence="2 3" key="1">
    <citation type="submission" date="2017-07" db="EMBL/GenBank/DDBJ databases">
        <title>Amycolatopsis thailandensis Genome sequencing and assembly.</title>
        <authorList>
            <person name="Kaur N."/>
            <person name="Mayilraj S."/>
        </authorList>
    </citation>
    <scope>NUCLEOTIDE SEQUENCE [LARGE SCALE GENOMIC DNA]</scope>
    <source>
        <strain evidence="2 3">JCM 16380</strain>
    </source>
</reference>
<keyword evidence="3" id="KW-1185">Reference proteome</keyword>
<name>A0A229S485_9PSEU</name>
<feature type="region of interest" description="Disordered" evidence="1">
    <location>
        <begin position="451"/>
        <end position="481"/>
    </location>
</feature>
<sequence length="481" mass="54017">MATGDVPSAIDMQWINRLTLAHNYELPELRRLLDYYEGRQKLSYMHPELEATLDERVRQVVINWPRLVVDALEERIDLNGFRLGGKPDVDRELDHVAQYNDLDAGYQQAHVTAMVMKRAYAIVGTNPRRADAKYPLVTIESPLEVHVELDPATRRVIAAIKRWHDVAPDGALRWYVTLYRPDYTVTFVAAPEAGGYVEVSRDDHLLGEVLVVPIVNRPQLWAPLGTSELADVIPLSDAACKVATDMMISGEFHAMPRRWALGFDEDDFTDKDGKKVSVWQTIAGKIWSTSKTKKDDGVEVGQFNEADLTNFHNTLRALATMVSTVSGLSLHNLGYSSDNPASADGIRAAEARHVKRAERRIKGFETAWERIMRLVMLVRDGSVPDDARWMETSWADCATPTFAQKSDAVVKLYQADKLVPRRMARRTLGYSPTQIADMEREDREDVTRTLYDPATEFGMKPSTDDPPASVRAPEPVGAGRA</sequence>
<organism evidence="2 3">
    <name type="scientific">Amycolatopsis thailandensis</name>
    <dbReference type="NCBI Taxonomy" id="589330"/>
    <lineage>
        <taxon>Bacteria</taxon>
        <taxon>Bacillati</taxon>
        <taxon>Actinomycetota</taxon>
        <taxon>Actinomycetes</taxon>
        <taxon>Pseudonocardiales</taxon>
        <taxon>Pseudonocardiaceae</taxon>
        <taxon>Amycolatopsis</taxon>
    </lineage>
</organism>
<dbReference type="RefSeq" id="WP_093935632.1">
    <property type="nucleotide sequence ID" value="NZ_NMQT01000073.1"/>
</dbReference>
<dbReference type="AlphaFoldDB" id="A0A229S485"/>
<dbReference type="Proteomes" id="UP000215223">
    <property type="component" value="Unassembled WGS sequence"/>
</dbReference>
<evidence type="ECO:0000256" key="1">
    <source>
        <dbReference type="SAM" id="MobiDB-lite"/>
    </source>
</evidence>
<evidence type="ECO:0000313" key="3">
    <source>
        <dbReference type="Proteomes" id="UP000215223"/>
    </source>
</evidence>
<evidence type="ECO:0000313" key="2">
    <source>
        <dbReference type="EMBL" id="OXM53762.1"/>
    </source>
</evidence>
<dbReference type="EMBL" id="NMQT01000073">
    <property type="protein sequence ID" value="OXM53762.1"/>
    <property type="molecule type" value="Genomic_DNA"/>
</dbReference>
<accession>A0A229S485</accession>
<evidence type="ECO:0008006" key="4">
    <source>
        <dbReference type="Google" id="ProtNLM"/>
    </source>
</evidence>